<protein>
    <recommendedName>
        <fullName evidence="1">Cytidyltransferase-like domain-containing protein</fullName>
    </recommendedName>
</protein>
<sequence>MKAWNNRAPTVQLMGRYQPWHPGHTELFKRAHAKTGQVLIMVRDTHGIDDKNPFNFITVKNMIIAALSELGYVNENDYKILDVPNITNITYGRDVGYTIEKEDFDKEILKISATQIRKEMGL</sequence>
<dbReference type="SUPFAM" id="SSF52374">
    <property type="entry name" value="Nucleotidylyl transferase"/>
    <property type="match status" value="1"/>
</dbReference>
<dbReference type="EMBL" id="LR798288">
    <property type="protein sequence ID" value="CAB5221256.1"/>
    <property type="molecule type" value="Genomic_DNA"/>
</dbReference>
<organism evidence="2">
    <name type="scientific">uncultured Caudovirales phage</name>
    <dbReference type="NCBI Taxonomy" id="2100421"/>
    <lineage>
        <taxon>Viruses</taxon>
        <taxon>Duplodnaviria</taxon>
        <taxon>Heunggongvirae</taxon>
        <taxon>Uroviricota</taxon>
        <taxon>Caudoviricetes</taxon>
        <taxon>Peduoviridae</taxon>
        <taxon>Maltschvirus</taxon>
        <taxon>Maltschvirus maltsch</taxon>
    </lineage>
</organism>
<gene>
    <name evidence="2" type="ORF">UFOVP247_120</name>
</gene>
<dbReference type="InterPro" id="IPR004821">
    <property type="entry name" value="Cyt_trans-like"/>
</dbReference>
<name>A0A6J7WTG8_9CAUD</name>
<dbReference type="GO" id="GO:0003824">
    <property type="term" value="F:catalytic activity"/>
    <property type="evidence" value="ECO:0007669"/>
    <property type="project" value="InterPro"/>
</dbReference>
<evidence type="ECO:0000313" key="2">
    <source>
        <dbReference type="EMBL" id="CAB5221256.1"/>
    </source>
</evidence>
<dbReference type="Pfam" id="PF01467">
    <property type="entry name" value="CTP_transf_like"/>
    <property type="match status" value="1"/>
</dbReference>
<feature type="domain" description="Cytidyltransferase-like" evidence="1">
    <location>
        <begin position="14"/>
        <end position="78"/>
    </location>
</feature>
<dbReference type="InterPro" id="IPR014729">
    <property type="entry name" value="Rossmann-like_a/b/a_fold"/>
</dbReference>
<evidence type="ECO:0000259" key="1">
    <source>
        <dbReference type="Pfam" id="PF01467"/>
    </source>
</evidence>
<accession>A0A6J7WTG8</accession>
<proteinExistence type="predicted"/>
<dbReference type="Gene3D" id="3.40.50.620">
    <property type="entry name" value="HUPs"/>
    <property type="match status" value="1"/>
</dbReference>
<reference evidence="2" key="1">
    <citation type="submission" date="2020-05" db="EMBL/GenBank/DDBJ databases">
        <authorList>
            <person name="Chiriac C."/>
            <person name="Salcher M."/>
            <person name="Ghai R."/>
            <person name="Kavagutti S V."/>
        </authorList>
    </citation>
    <scope>NUCLEOTIDE SEQUENCE</scope>
</reference>